<feature type="region of interest" description="Disordered" evidence="2">
    <location>
        <begin position="203"/>
        <end position="252"/>
    </location>
</feature>
<feature type="region of interest" description="Disordered" evidence="2">
    <location>
        <begin position="371"/>
        <end position="407"/>
    </location>
</feature>
<organism evidence="5 6">
    <name type="scientific">Chelatococcus reniformis</name>
    <dbReference type="NCBI Taxonomy" id="1494448"/>
    <lineage>
        <taxon>Bacteria</taxon>
        <taxon>Pseudomonadati</taxon>
        <taxon>Pseudomonadota</taxon>
        <taxon>Alphaproteobacteria</taxon>
        <taxon>Hyphomicrobiales</taxon>
        <taxon>Chelatococcaceae</taxon>
        <taxon>Chelatococcus</taxon>
    </lineage>
</organism>
<comment type="caution">
    <text evidence="5">The sequence shown here is derived from an EMBL/GenBank/DDBJ whole genome shotgun (WGS) entry which is preliminary data.</text>
</comment>
<evidence type="ECO:0000256" key="3">
    <source>
        <dbReference type="SAM" id="SignalP"/>
    </source>
</evidence>
<name>A0A916XFB0_9HYPH</name>
<feature type="chain" id="PRO_5036765671" description="LysM domain-containing protein" evidence="3">
    <location>
        <begin position="19"/>
        <end position="407"/>
    </location>
</feature>
<protein>
    <recommendedName>
        <fullName evidence="4">LysM domain-containing protein</fullName>
    </recommendedName>
</protein>
<accession>A0A916XFB0</accession>
<dbReference type="AlphaFoldDB" id="A0A916XFB0"/>
<keyword evidence="3" id="KW-0732">Signal</keyword>
<reference evidence="5" key="1">
    <citation type="journal article" date="2014" name="Int. J. Syst. Evol. Microbiol.">
        <title>Complete genome sequence of Corynebacterium casei LMG S-19264T (=DSM 44701T), isolated from a smear-ripened cheese.</title>
        <authorList>
            <consortium name="US DOE Joint Genome Institute (JGI-PGF)"/>
            <person name="Walter F."/>
            <person name="Albersmeier A."/>
            <person name="Kalinowski J."/>
            <person name="Ruckert C."/>
        </authorList>
    </citation>
    <scope>NUCLEOTIDE SEQUENCE</scope>
    <source>
        <strain evidence="5">CGMCC 1.12919</strain>
    </source>
</reference>
<dbReference type="EMBL" id="BMGG01000005">
    <property type="protein sequence ID" value="GGC69377.1"/>
    <property type="molecule type" value="Genomic_DNA"/>
</dbReference>
<reference evidence="5" key="2">
    <citation type="submission" date="2020-09" db="EMBL/GenBank/DDBJ databases">
        <authorList>
            <person name="Sun Q."/>
            <person name="Zhou Y."/>
        </authorList>
    </citation>
    <scope>NUCLEOTIDE SEQUENCE</scope>
    <source>
        <strain evidence="5">CGMCC 1.12919</strain>
    </source>
</reference>
<dbReference type="InterPro" id="IPR036779">
    <property type="entry name" value="LysM_dom_sf"/>
</dbReference>
<dbReference type="SUPFAM" id="SSF51261">
    <property type="entry name" value="Duplicated hybrid motif"/>
    <property type="match status" value="1"/>
</dbReference>
<dbReference type="SMART" id="SM00257">
    <property type="entry name" value="LysM"/>
    <property type="match status" value="1"/>
</dbReference>
<dbReference type="InterPro" id="IPR018392">
    <property type="entry name" value="LysM"/>
</dbReference>
<feature type="compositionally biased region" description="Low complexity" evidence="2">
    <location>
        <begin position="203"/>
        <end position="212"/>
    </location>
</feature>
<evidence type="ECO:0000256" key="1">
    <source>
        <dbReference type="ARBA" id="ARBA00038420"/>
    </source>
</evidence>
<dbReference type="CDD" id="cd12797">
    <property type="entry name" value="M23_peptidase"/>
    <property type="match status" value="1"/>
</dbReference>
<dbReference type="InterPro" id="IPR016047">
    <property type="entry name" value="M23ase_b-sheet_dom"/>
</dbReference>
<evidence type="ECO:0000313" key="6">
    <source>
        <dbReference type="Proteomes" id="UP000637002"/>
    </source>
</evidence>
<dbReference type="Proteomes" id="UP000637002">
    <property type="component" value="Unassembled WGS sequence"/>
</dbReference>
<dbReference type="InterPro" id="IPR011055">
    <property type="entry name" value="Dup_hybrid_motif"/>
</dbReference>
<feature type="signal peptide" evidence="3">
    <location>
        <begin position="1"/>
        <end position="18"/>
    </location>
</feature>
<dbReference type="InterPro" id="IPR050570">
    <property type="entry name" value="Cell_wall_metabolism_enzyme"/>
</dbReference>
<feature type="compositionally biased region" description="Polar residues" evidence="2">
    <location>
        <begin position="373"/>
        <end position="386"/>
    </location>
</feature>
<comment type="similarity">
    <text evidence="1">Belongs to the E.coli NlpD/Haemophilus LppB family.</text>
</comment>
<feature type="domain" description="LysM" evidence="4">
    <location>
        <begin position="107"/>
        <end position="151"/>
    </location>
</feature>
<keyword evidence="6" id="KW-1185">Reference proteome</keyword>
<dbReference type="PROSITE" id="PS51257">
    <property type="entry name" value="PROKAR_LIPOPROTEIN"/>
    <property type="match status" value="1"/>
</dbReference>
<feature type="region of interest" description="Disordered" evidence="2">
    <location>
        <begin position="35"/>
        <end position="95"/>
    </location>
</feature>
<dbReference type="Pfam" id="PF01476">
    <property type="entry name" value="LysM"/>
    <property type="match status" value="1"/>
</dbReference>
<evidence type="ECO:0000259" key="4">
    <source>
        <dbReference type="PROSITE" id="PS51782"/>
    </source>
</evidence>
<sequence length="407" mass="39770">MARIVGAGLLASLAAGCAADSQRFSGNPFSNPFDSMATGSLPPADVGASQPSYAGPGPAAAPVARAPVSSQPLAPAPSYHATSVPPQSVRPDPVVGNAAHWTGVGGASVVVGQGESVQTLANRYGVPASAITATNNLNGPLVPGSRVVIPVYAAGGGRATTVASARPAAVAAPIAAAPVAASPRPAPAPGSQPRYHLVKGAEPAKLPGAAPGRPGPAPAPAPVAKAAPLPAPAPAAKEAAPKSVQTAKLAPPAEAAKVPAPAAIEKPAAAAAPAAEAPAGEVDAGGAFRWPARGRIIAGFSAKGGNEGINIAVPEGTPVKAAEGGVVAYAGSELKGYGNLVLIRHDNGWVSAYANNGELLVKRGEKVKRGQTVAKSGQTGNVSSPQLHFELRKGATPVDPVPHLAGS</sequence>
<evidence type="ECO:0000256" key="2">
    <source>
        <dbReference type="SAM" id="MobiDB-lite"/>
    </source>
</evidence>
<evidence type="ECO:0000313" key="5">
    <source>
        <dbReference type="EMBL" id="GGC69377.1"/>
    </source>
</evidence>
<gene>
    <name evidence="5" type="ORF">GCM10010994_29940</name>
</gene>
<dbReference type="Gene3D" id="2.70.70.10">
    <property type="entry name" value="Glucose Permease (Domain IIA)"/>
    <property type="match status" value="1"/>
</dbReference>
<dbReference type="Gene3D" id="3.10.350.10">
    <property type="entry name" value="LysM domain"/>
    <property type="match status" value="1"/>
</dbReference>
<dbReference type="PROSITE" id="PS51782">
    <property type="entry name" value="LYSM"/>
    <property type="match status" value="1"/>
</dbReference>
<dbReference type="RefSeq" id="WP_188609980.1">
    <property type="nucleotide sequence ID" value="NZ_BMGG01000005.1"/>
</dbReference>
<dbReference type="PANTHER" id="PTHR21666">
    <property type="entry name" value="PEPTIDASE-RELATED"/>
    <property type="match status" value="1"/>
</dbReference>
<feature type="compositionally biased region" description="Low complexity" evidence="2">
    <location>
        <begin position="222"/>
        <end position="252"/>
    </location>
</feature>
<dbReference type="Pfam" id="PF01551">
    <property type="entry name" value="Peptidase_M23"/>
    <property type="match status" value="1"/>
</dbReference>
<dbReference type="PANTHER" id="PTHR21666:SF263">
    <property type="entry name" value="MUREIN HYDROLASE ACTIVATOR NLPD"/>
    <property type="match status" value="1"/>
</dbReference>
<dbReference type="GO" id="GO:0004222">
    <property type="term" value="F:metalloendopeptidase activity"/>
    <property type="evidence" value="ECO:0007669"/>
    <property type="project" value="TreeGrafter"/>
</dbReference>
<feature type="compositionally biased region" description="Low complexity" evidence="2">
    <location>
        <begin position="48"/>
        <end position="72"/>
    </location>
</feature>
<dbReference type="SUPFAM" id="SSF54106">
    <property type="entry name" value="LysM domain"/>
    <property type="match status" value="1"/>
</dbReference>
<proteinExistence type="inferred from homology"/>